<keyword evidence="6" id="KW-0862">Zinc</keyword>
<dbReference type="EMBL" id="AWTR02000074">
    <property type="protein sequence ID" value="ETZ06982.1"/>
    <property type="molecule type" value="Genomic_DNA"/>
</dbReference>
<dbReference type="AlphaFoldDB" id="W6TT85"/>
<dbReference type="GO" id="GO:0005975">
    <property type="term" value="P:carbohydrate metabolic process"/>
    <property type="evidence" value="ECO:0007669"/>
    <property type="project" value="InterPro"/>
</dbReference>
<proteinExistence type="predicted"/>
<evidence type="ECO:0000256" key="2">
    <source>
        <dbReference type="ARBA" id="ARBA00001947"/>
    </source>
</evidence>
<evidence type="ECO:0000313" key="11">
    <source>
        <dbReference type="EMBL" id="ETZ06982.1"/>
    </source>
</evidence>
<evidence type="ECO:0000256" key="6">
    <source>
        <dbReference type="ARBA" id="ARBA00022833"/>
    </source>
</evidence>
<dbReference type="InterPro" id="IPR013785">
    <property type="entry name" value="Aldolase_TIM"/>
</dbReference>
<keyword evidence="12" id="KW-1185">Reference proteome</keyword>
<keyword evidence="8" id="KW-0464">Manganese</keyword>
<dbReference type="STRING" id="1399147.P618_200880"/>
<evidence type="ECO:0000256" key="5">
    <source>
        <dbReference type="ARBA" id="ARBA00022723"/>
    </source>
</evidence>
<evidence type="ECO:0000256" key="1">
    <source>
        <dbReference type="ARBA" id="ARBA00001936"/>
    </source>
</evidence>
<dbReference type="SUPFAM" id="SSF51366">
    <property type="entry name" value="Ribulose-phoshate binding barrel"/>
    <property type="match status" value="1"/>
</dbReference>
<dbReference type="RefSeq" id="WP_021827062.1">
    <property type="nucleotide sequence ID" value="NZ_AWTR02000074.1"/>
</dbReference>
<evidence type="ECO:0000313" key="12">
    <source>
        <dbReference type="Proteomes" id="UP000019112"/>
    </source>
</evidence>
<organism evidence="11 12">
    <name type="scientific">Holospora obtusa F1</name>
    <dbReference type="NCBI Taxonomy" id="1399147"/>
    <lineage>
        <taxon>Bacteria</taxon>
        <taxon>Pseudomonadati</taxon>
        <taxon>Pseudomonadota</taxon>
        <taxon>Alphaproteobacteria</taxon>
        <taxon>Holosporales</taxon>
        <taxon>Holosporaceae</taxon>
        <taxon>Holospora</taxon>
    </lineage>
</organism>
<dbReference type="Proteomes" id="UP000019112">
    <property type="component" value="Unassembled WGS sequence"/>
</dbReference>
<comment type="caution">
    <text evidence="11">The sequence shown here is derived from an EMBL/GenBank/DDBJ whole genome shotgun (WGS) entry which is preliminary data.</text>
</comment>
<dbReference type="GO" id="GO:1901135">
    <property type="term" value="P:carbohydrate derivative metabolic process"/>
    <property type="evidence" value="ECO:0007669"/>
    <property type="project" value="UniProtKB-ARBA"/>
</dbReference>
<evidence type="ECO:0000256" key="8">
    <source>
        <dbReference type="ARBA" id="ARBA00023211"/>
    </source>
</evidence>
<name>W6TT85_HOLOB</name>
<protein>
    <submittedName>
        <fullName evidence="11">Ribulose-phosphate 3-epimerase</fullName>
    </submittedName>
</protein>
<comment type="subunit">
    <text evidence="4">Homodimer.</text>
</comment>
<dbReference type="Pfam" id="PF00834">
    <property type="entry name" value="Ribul_P_3_epim"/>
    <property type="match status" value="1"/>
</dbReference>
<comment type="cofactor">
    <cofactor evidence="3">
        <name>Fe(2+)</name>
        <dbReference type="ChEBI" id="CHEBI:29033"/>
    </cofactor>
</comment>
<keyword evidence="9" id="KW-0413">Isomerase</keyword>
<evidence type="ECO:0000256" key="4">
    <source>
        <dbReference type="ARBA" id="ARBA00011738"/>
    </source>
</evidence>
<dbReference type="Gene3D" id="3.20.20.70">
    <property type="entry name" value="Aldolase class I"/>
    <property type="match status" value="1"/>
</dbReference>
<dbReference type="PANTHER" id="PTHR11749">
    <property type="entry name" value="RIBULOSE-5-PHOSPHATE-3-EPIMERASE"/>
    <property type="match status" value="1"/>
</dbReference>
<dbReference type="FunFam" id="3.20.20.70:FF:000191">
    <property type="entry name" value="ribulose-phosphate 3-epimerase isoform X2"/>
    <property type="match status" value="1"/>
</dbReference>
<dbReference type="GO" id="GO:0046496">
    <property type="term" value="P:nicotinamide nucleotide metabolic process"/>
    <property type="evidence" value="ECO:0007669"/>
    <property type="project" value="UniProtKB-ARBA"/>
</dbReference>
<keyword evidence="5" id="KW-0479">Metal-binding</keyword>
<sequence>MKERIQSCQNLKIYASVLSADFLSLAKNLKDVALYVDGLHWDVMDGHYVKNITLGPKFVLESRSLFPDIWFDVHIMASPSEDIIRLFFELSVQSLSFHPKTVKDPLKIINLLHSKRIKAGLAINLEDDLSVWPVSWWERADYLLVMAVNPGFGGQKFNNKALKNIDFIRQCTASDIFVDGGIVPETAQLCQNRGVMGVISGNFIFRHTSYKESIEALKKKEIIKEVFFKKS</sequence>
<comment type="cofactor">
    <cofactor evidence="1">
        <name>Mn(2+)</name>
        <dbReference type="ChEBI" id="CHEBI:29035"/>
    </cofactor>
</comment>
<accession>W6TT85</accession>
<dbReference type="OrthoDB" id="1645589at2"/>
<evidence type="ECO:0000256" key="7">
    <source>
        <dbReference type="ARBA" id="ARBA00023004"/>
    </source>
</evidence>
<dbReference type="GO" id="GO:0046872">
    <property type="term" value="F:metal ion binding"/>
    <property type="evidence" value="ECO:0007669"/>
    <property type="project" value="UniProtKB-KW"/>
</dbReference>
<dbReference type="GO" id="GO:0006163">
    <property type="term" value="P:purine nucleotide metabolic process"/>
    <property type="evidence" value="ECO:0007669"/>
    <property type="project" value="UniProtKB-ARBA"/>
</dbReference>
<evidence type="ECO:0000256" key="10">
    <source>
        <dbReference type="ARBA" id="ARBA00023277"/>
    </source>
</evidence>
<keyword evidence="10" id="KW-0119">Carbohydrate metabolism</keyword>
<evidence type="ECO:0000256" key="9">
    <source>
        <dbReference type="ARBA" id="ARBA00023235"/>
    </source>
</evidence>
<dbReference type="InterPro" id="IPR011060">
    <property type="entry name" value="RibuloseP-bd_barrel"/>
</dbReference>
<reference evidence="11 12" key="1">
    <citation type="journal article" date="2014" name="FEMS Microbiol. Lett.">
        <title>Draft genome sequences of three Holospora species (Holospora obtusa, Holospora undulata, and Holospora elegans), endonuclear symbiotic bacteria of the ciliate Paramecium caudatum.</title>
        <authorList>
            <person name="Dohra H."/>
            <person name="Tanaka K."/>
            <person name="Suzuki T."/>
            <person name="Fujishima M."/>
            <person name="Suzuki H."/>
        </authorList>
    </citation>
    <scope>NUCLEOTIDE SEQUENCE [LARGE SCALE GENOMIC DNA]</scope>
    <source>
        <strain evidence="11 12">F1</strain>
    </source>
</reference>
<keyword evidence="7" id="KW-0408">Iron</keyword>
<dbReference type="GO" id="GO:0006091">
    <property type="term" value="P:generation of precursor metabolites and energy"/>
    <property type="evidence" value="ECO:0007669"/>
    <property type="project" value="UniProtKB-ARBA"/>
</dbReference>
<dbReference type="CDD" id="cd00429">
    <property type="entry name" value="RPE"/>
    <property type="match status" value="1"/>
</dbReference>
<evidence type="ECO:0000256" key="3">
    <source>
        <dbReference type="ARBA" id="ARBA00001954"/>
    </source>
</evidence>
<dbReference type="eggNOG" id="COG0036">
    <property type="taxonomic scope" value="Bacteria"/>
</dbReference>
<dbReference type="InterPro" id="IPR000056">
    <property type="entry name" value="Ribul_P_3_epim-like"/>
</dbReference>
<gene>
    <name evidence="11" type="ORF">P618_200880</name>
</gene>
<comment type="cofactor">
    <cofactor evidence="2">
        <name>Zn(2+)</name>
        <dbReference type="ChEBI" id="CHEBI:29105"/>
    </cofactor>
</comment>
<dbReference type="GO" id="GO:0016857">
    <property type="term" value="F:racemase and epimerase activity, acting on carbohydrates and derivatives"/>
    <property type="evidence" value="ECO:0007669"/>
    <property type="project" value="InterPro"/>
</dbReference>